<organism evidence="2 3">
    <name type="scientific">Marinovum algicola</name>
    <dbReference type="NCBI Taxonomy" id="42444"/>
    <lineage>
        <taxon>Bacteria</taxon>
        <taxon>Pseudomonadati</taxon>
        <taxon>Pseudomonadota</taxon>
        <taxon>Alphaproteobacteria</taxon>
        <taxon>Rhodobacterales</taxon>
        <taxon>Roseobacteraceae</taxon>
        <taxon>Marinovum</taxon>
    </lineage>
</organism>
<dbReference type="InterPro" id="IPR036291">
    <property type="entry name" value="NAD(P)-bd_dom_sf"/>
</dbReference>
<accession>A0A975WEV0</accession>
<comment type="caution">
    <text evidence="2">The sequence shown here is derived from an EMBL/GenBank/DDBJ whole genome shotgun (WGS) entry which is preliminary data.</text>
</comment>
<dbReference type="Pfam" id="PF13561">
    <property type="entry name" value="adh_short_C2"/>
    <property type="match status" value="1"/>
</dbReference>
<protein>
    <submittedName>
        <fullName evidence="2">3-oxoacyl-[acyl-carrier protein] reductase</fullName>
    </submittedName>
</protein>
<dbReference type="EMBL" id="FNYY01000028">
    <property type="protein sequence ID" value="SEK09063.1"/>
    <property type="molecule type" value="Genomic_DNA"/>
</dbReference>
<dbReference type="GO" id="GO:0019290">
    <property type="term" value="P:siderophore biosynthetic process"/>
    <property type="evidence" value="ECO:0007669"/>
    <property type="project" value="InterPro"/>
</dbReference>
<dbReference type="GO" id="GO:0008667">
    <property type="term" value="F:2,3-dihydro-2,3-dihydroxybenzoate dehydrogenase activity"/>
    <property type="evidence" value="ECO:0007669"/>
    <property type="project" value="InterPro"/>
</dbReference>
<dbReference type="PANTHER" id="PTHR42879">
    <property type="entry name" value="3-OXOACYL-(ACYL-CARRIER-PROTEIN) REDUCTASE"/>
    <property type="match status" value="1"/>
</dbReference>
<dbReference type="AlphaFoldDB" id="A0A975WEV0"/>
<dbReference type="Gene3D" id="3.40.50.720">
    <property type="entry name" value="NAD(P)-binding Rossmann-like Domain"/>
    <property type="match status" value="1"/>
</dbReference>
<sequence>MTGGNRGIGLAIALGFASEGARVAICGRDREALASAGRAIEECGGTSWTVEADLFTADGCEHAIASVEERFGALDVLVNNASTNVGGRLEELTDEKLVERFMGKTLASMRLARAALPHLRRSGRGRVICIGGTSARVAHREALPQGLGNSALANFAKNFSADVAPDGITVNVVHPPFTKSDRYPARLEARAKERGISMEEAEASFIADFPIGRLVEPADIAPMVLFLASAHASAVTGQTIAVDGGSSPVVVY</sequence>
<dbReference type="PANTHER" id="PTHR42879:SF6">
    <property type="entry name" value="NADPH-DEPENDENT REDUCTASE BACG"/>
    <property type="match status" value="1"/>
</dbReference>
<proteinExistence type="inferred from homology"/>
<evidence type="ECO:0000313" key="3">
    <source>
        <dbReference type="Proteomes" id="UP000182932"/>
    </source>
</evidence>
<dbReference type="InterPro" id="IPR002347">
    <property type="entry name" value="SDR_fam"/>
</dbReference>
<name>A0A975WEV0_9RHOB</name>
<evidence type="ECO:0000256" key="1">
    <source>
        <dbReference type="ARBA" id="ARBA00006484"/>
    </source>
</evidence>
<dbReference type="InterPro" id="IPR050259">
    <property type="entry name" value="SDR"/>
</dbReference>
<dbReference type="RefSeq" id="WP_275937330.1">
    <property type="nucleotide sequence ID" value="NZ_FNYY01000028.1"/>
</dbReference>
<dbReference type="SUPFAM" id="SSF51735">
    <property type="entry name" value="NAD(P)-binding Rossmann-fold domains"/>
    <property type="match status" value="1"/>
</dbReference>
<dbReference type="Proteomes" id="UP000182932">
    <property type="component" value="Unassembled WGS sequence"/>
</dbReference>
<dbReference type="GeneID" id="80820867"/>
<comment type="similarity">
    <text evidence="1">Belongs to the short-chain dehydrogenases/reductases (SDR) family.</text>
</comment>
<reference evidence="2 3" key="1">
    <citation type="submission" date="2016-10" db="EMBL/GenBank/DDBJ databases">
        <authorList>
            <person name="Varghese N."/>
            <person name="Submissions S."/>
        </authorList>
    </citation>
    <scope>NUCLEOTIDE SEQUENCE [LARGE SCALE GENOMIC DNA]</scope>
    <source>
        <strain evidence="2 3">FF3</strain>
    </source>
</reference>
<gene>
    <name evidence="2" type="ORF">SAMN04487940_12830</name>
</gene>
<evidence type="ECO:0000313" key="2">
    <source>
        <dbReference type="EMBL" id="SEK09063.1"/>
    </source>
</evidence>
<keyword evidence="3" id="KW-1185">Reference proteome</keyword>
<dbReference type="InterPro" id="IPR003560">
    <property type="entry name" value="DHB_DH"/>
</dbReference>
<dbReference type="PRINTS" id="PR01397">
    <property type="entry name" value="DHBDHDRGNASE"/>
</dbReference>